<feature type="domain" description="Formylmethanofuran dehydrogenase subunit E" evidence="3">
    <location>
        <begin position="439"/>
        <end position="500"/>
    </location>
</feature>
<dbReference type="AlphaFoldDB" id="A0A7J4MWW3"/>
<dbReference type="SUPFAM" id="SSF143555">
    <property type="entry name" value="FwdE-like"/>
    <property type="match status" value="2"/>
</dbReference>
<evidence type="ECO:0000256" key="2">
    <source>
        <dbReference type="SAM" id="Phobius"/>
    </source>
</evidence>
<dbReference type="EMBL" id="DUHT01000045">
    <property type="protein sequence ID" value="HIH64800.1"/>
    <property type="molecule type" value="Genomic_DNA"/>
</dbReference>
<evidence type="ECO:0000313" key="5">
    <source>
        <dbReference type="Proteomes" id="UP000538031"/>
    </source>
</evidence>
<feature type="compositionally biased region" description="Polar residues" evidence="1">
    <location>
        <begin position="667"/>
        <end position="678"/>
    </location>
</feature>
<name>A0A7J4MWW3_METTF</name>
<evidence type="ECO:0000256" key="1">
    <source>
        <dbReference type="SAM" id="MobiDB-lite"/>
    </source>
</evidence>
<organism evidence="4 5">
    <name type="scientific">Methanothermobacter thermautotrophicus</name>
    <name type="common">Methanobacterium thermoformicicum</name>
    <dbReference type="NCBI Taxonomy" id="145262"/>
    <lineage>
        <taxon>Archaea</taxon>
        <taxon>Methanobacteriati</taxon>
        <taxon>Methanobacteriota</taxon>
        <taxon>Methanomada group</taxon>
        <taxon>Methanobacteria</taxon>
        <taxon>Methanobacteriales</taxon>
        <taxon>Methanobacteriaceae</taxon>
        <taxon>Methanothermobacter</taxon>
    </lineage>
</organism>
<reference evidence="5" key="1">
    <citation type="journal article" date="2020" name="bioRxiv">
        <title>A rank-normalized archaeal taxonomy based on genome phylogeny resolves widespread incomplete and uneven classifications.</title>
        <authorList>
            <person name="Rinke C."/>
            <person name="Chuvochina M."/>
            <person name="Mussig A.J."/>
            <person name="Chaumeil P.-A."/>
            <person name="Waite D.W."/>
            <person name="Whitman W.B."/>
            <person name="Parks D.H."/>
            <person name="Hugenholtz P."/>
        </authorList>
    </citation>
    <scope>NUCLEOTIDE SEQUENCE [LARGE SCALE GENOMIC DNA]</scope>
</reference>
<dbReference type="Pfam" id="PF02663">
    <property type="entry name" value="FmdE"/>
    <property type="match status" value="2"/>
</dbReference>
<keyword evidence="2" id="KW-1133">Transmembrane helix</keyword>
<evidence type="ECO:0000259" key="3">
    <source>
        <dbReference type="Pfam" id="PF02663"/>
    </source>
</evidence>
<comment type="caution">
    <text evidence="4">The sequence shown here is derived from an EMBL/GenBank/DDBJ whole genome shotgun (WGS) entry which is preliminary data.</text>
</comment>
<feature type="non-terminal residue" evidence="4">
    <location>
        <position position="1"/>
    </location>
</feature>
<dbReference type="InterPro" id="IPR003814">
    <property type="entry name" value="FmdEsu_dom"/>
</dbReference>
<feature type="transmembrane region" description="Helical" evidence="2">
    <location>
        <begin position="697"/>
        <end position="717"/>
    </location>
</feature>
<feature type="compositionally biased region" description="Gly residues" evidence="1">
    <location>
        <begin position="622"/>
        <end position="648"/>
    </location>
</feature>
<gene>
    <name evidence="4" type="ORF">HA285_04285</name>
</gene>
<accession>A0A7J4MWW3</accession>
<keyword evidence="2" id="KW-0812">Transmembrane</keyword>
<feature type="region of interest" description="Disordered" evidence="1">
    <location>
        <begin position="613"/>
        <end position="680"/>
    </location>
</feature>
<feature type="domain" description="Formylmethanofuran dehydrogenase subunit E" evidence="3">
    <location>
        <begin position="63"/>
        <end position="194"/>
    </location>
</feature>
<dbReference type="Gene3D" id="3.30.1330.130">
    <property type="match status" value="1"/>
</dbReference>
<keyword evidence="2" id="KW-0472">Membrane</keyword>
<proteinExistence type="predicted"/>
<evidence type="ECO:0000313" key="4">
    <source>
        <dbReference type="EMBL" id="HIH64800.1"/>
    </source>
</evidence>
<protein>
    <recommendedName>
        <fullName evidence="3">Formylmethanofuran dehydrogenase subunit E domain-containing protein</fullName>
    </recommendedName>
</protein>
<sequence length="723" mass="77393">LILAYFKNASMTPIYIGTVSQNMTLTQYQALQKKLGNDTFPIASLANAWAIGLSADILREAAFHGHVCMGTISCYAMIETLLKYYPPGAGTGGAESSGYIVIGVPGGSDDDVFVYAMDSTPGKRSYIGFNTTNDSNMVGFLRWDSNTKTGTLIIMSYDLQDLISKYKQETGATAVSELKFNAWAVKKLMTDPESLIKILYAFDNVTEEQGNYLTGGLGSTTVNDAHGLDMDYILSQSNLVNATPANRTYTQGNLTYDQLKEIGAEAANLVKDLFQQAGVQLEKDDLDLLVLTSAGYARLNGQDTSPVWDGIYDVLGSRLSRTTLLPVHSALWSQLWFTFIVKAGSYNSSILGKTGGFGKFTFNITELDDMLLAVQLIYNSTTGFTVINDTMGPVYDIGAGWNHTNPTVSRVFKNWNGVVTIANAWSYEPPFDMLMVYLFHNHVCPGVSPSYLIADYIYENYPRGENEKYIYITATDYCKDDGLLLLLGVSPGQGTYYNQRLLNTTSSTVNGGRMEGMLIIWDEKLNVGRVVIITYKGPSFQSGVNGLRAYIDWYKGQEPSGVRSPYTVTSELPAKYITQSELQTILSGANGNVLAYVKGLPVRNLEDLIPVNNGGTPVNNGGNQGGSQGGSTGGVPSGSAGGISGGHAGYSPGVDTAASPAEVGAASSVSEEPASTPSKAYEVKNATSGASGGDSSWYVYGIVGVLVAAGLVAFGFLRGGAGK</sequence>
<dbReference type="Proteomes" id="UP000538031">
    <property type="component" value="Unassembled WGS sequence"/>
</dbReference>